<dbReference type="InterPro" id="IPR021858">
    <property type="entry name" value="Fun_TF"/>
</dbReference>
<dbReference type="HOGENOM" id="CLU_031213_0_0_1"/>
<comment type="caution">
    <text evidence="3">The sequence shown here is derived from an EMBL/GenBank/DDBJ whole genome shotgun (WGS) entry which is preliminary data.</text>
</comment>
<feature type="compositionally biased region" description="Low complexity" evidence="2">
    <location>
        <begin position="23"/>
        <end position="46"/>
    </location>
</feature>
<gene>
    <name evidence="3" type="ORF">MAM_03485</name>
</gene>
<keyword evidence="4" id="KW-1185">Reference proteome</keyword>
<keyword evidence="1" id="KW-0539">Nucleus</keyword>
<dbReference type="GeneID" id="63737940"/>
<dbReference type="RefSeq" id="XP_040679427.1">
    <property type="nucleotide sequence ID" value="XM_040822284.1"/>
</dbReference>
<proteinExistence type="predicted"/>
<evidence type="ECO:0000256" key="1">
    <source>
        <dbReference type="ARBA" id="ARBA00023242"/>
    </source>
</evidence>
<dbReference type="Proteomes" id="UP000030816">
    <property type="component" value="Unassembled WGS sequence"/>
</dbReference>
<evidence type="ECO:0000256" key="2">
    <source>
        <dbReference type="SAM" id="MobiDB-lite"/>
    </source>
</evidence>
<feature type="region of interest" description="Disordered" evidence="2">
    <location>
        <begin position="22"/>
        <end position="87"/>
    </location>
</feature>
<dbReference type="Pfam" id="PF11951">
    <property type="entry name" value="Fungal_trans_2"/>
    <property type="match status" value="1"/>
</dbReference>
<protein>
    <submittedName>
        <fullName evidence="3">Uncharacterized protein</fullName>
    </submittedName>
</protein>
<accession>A0A0B2WQM2</accession>
<dbReference type="AlphaFoldDB" id="A0A0B2WQM2"/>
<name>A0A0B2WQM2_METAS</name>
<reference evidence="3 4" key="1">
    <citation type="journal article" date="2014" name="Proc. Natl. Acad. Sci. U.S.A.">
        <title>Trajectory and genomic determinants of fungal-pathogen speciation and host adaptation.</title>
        <authorList>
            <person name="Hu X."/>
            <person name="Xiao G."/>
            <person name="Zheng P."/>
            <person name="Shang Y."/>
            <person name="Su Y."/>
            <person name="Zhang X."/>
            <person name="Liu X."/>
            <person name="Zhan S."/>
            <person name="St Leger R.J."/>
            <person name="Wang C."/>
        </authorList>
    </citation>
    <scope>NUCLEOTIDE SEQUENCE [LARGE SCALE GENOMIC DNA]</scope>
    <source>
        <strain evidence="3 4">ARSEF 1941</strain>
    </source>
</reference>
<evidence type="ECO:0000313" key="4">
    <source>
        <dbReference type="Proteomes" id="UP000030816"/>
    </source>
</evidence>
<evidence type="ECO:0000313" key="3">
    <source>
        <dbReference type="EMBL" id="KHN98361.1"/>
    </source>
</evidence>
<dbReference type="OrthoDB" id="4491390at2759"/>
<organism evidence="3 4">
    <name type="scientific">Metarhizium album (strain ARSEF 1941)</name>
    <dbReference type="NCBI Taxonomy" id="1081103"/>
    <lineage>
        <taxon>Eukaryota</taxon>
        <taxon>Fungi</taxon>
        <taxon>Dikarya</taxon>
        <taxon>Ascomycota</taxon>
        <taxon>Pezizomycotina</taxon>
        <taxon>Sordariomycetes</taxon>
        <taxon>Hypocreomycetidae</taxon>
        <taxon>Hypocreales</taxon>
        <taxon>Clavicipitaceae</taxon>
        <taxon>Metarhizium</taxon>
    </lineage>
</organism>
<dbReference type="EMBL" id="AZHE01000007">
    <property type="protein sequence ID" value="KHN98361.1"/>
    <property type="molecule type" value="Genomic_DNA"/>
</dbReference>
<sequence length="435" mass="47122">MVCAGYPQRVIWAADRLGKDYRSAPSAASASPPASALPSSLSSNAAKSQKRRRKELAPKLADGNAPSPEQDVKKTPTSDAATAKSESPVLEWRRLPAADQNSFITSLVAFCQHIISSDGSAAYHGRHLSSEAVRLISRLHDLMQARIEGRSTGPLAGGDTRDSVETARHRLAALIGLNEALEAANPFAFLGIAAFAVLEVCDSPFGEWQRHLHGAKSLLDCHCPDQRALERLSHTVTGLTDIVARLVWWDTLGAVARGSRGLIFDDWHRQAIDQSIFEVVGCSADTFDLFSRVAQGQVSTDGLRCCIMAVDQLAQVDSGESAWALSANVNRCASAIAVLAQCEDTAADGHAHRALDSAVERACQLISRMNPSSIYYIHVAVSAYLAGMHAASTHQCRILRAYWHHCNHAGVQRYPDGLAKCEERWRERGLAGRVE</sequence>